<proteinExistence type="inferred from homology"/>
<feature type="active site" evidence="9">
    <location>
        <position position="125"/>
    </location>
</feature>
<comment type="caution">
    <text evidence="9">Lacks conserved residue(s) required for the propagation of feature annotation.</text>
</comment>
<dbReference type="Pfam" id="PF01252">
    <property type="entry name" value="Peptidase_A8"/>
    <property type="match status" value="1"/>
</dbReference>
<evidence type="ECO:0000256" key="3">
    <source>
        <dbReference type="ARBA" id="ARBA00022670"/>
    </source>
</evidence>
<sequence>MRLKKGIRNLMIVLIIACNIGCDQISKTIVREEVDYNENITLITRFLTLTKIENSGAFLSVGDSLPFVVRFIVLSLIPLIALGIGLYIVLTRTSMKRPIVIGICFVIGGGIGNLYDRMLYGSVTDFLHMDFVLFKTGIFNMADVSIMIGIGTLIVFSYIAKNKRIQYS</sequence>
<feature type="transmembrane region" description="Helical" evidence="9">
    <location>
        <begin position="138"/>
        <end position="160"/>
    </location>
</feature>
<dbReference type="HAMAP" id="MF_00161">
    <property type="entry name" value="LspA"/>
    <property type="match status" value="1"/>
</dbReference>
<dbReference type="GO" id="GO:0005886">
    <property type="term" value="C:plasma membrane"/>
    <property type="evidence" value="ECO:0007669"/>
    <property type="project" value="UniProtKB-SubCell"/>
</dbReference>
<evidence type="ECO:0000256" key="6">
    <source>
        <dbReference type="ARBA" id="ARBA00022801"/>
    </source>
</evidence>
<evidence type="ECO:0000256" key="7">
    <source>
        <dbReference type="ARBA" id="ARBA00022989"/>
    </source>
</evidence>
<evidence type="ECO:0000313" key="12">
    <source>
        <dbReference type="EMBL" id="EOR96143.1"/>
    </source>
</evidence>
<comment type="catalytic activity">
    <reaction evidence="9 10">
        <text>Release of signal peptides from bacterial membrane prolipoproteins. Hydrolyzes -Xaa-Yaa-Zaa-|-(S,diacylglyceryl)Cys-, in which Xaa is hydrophobic (preferably Leu), and Yaa (Ala or Ser) and Zaa (Gly or Ala) have small, neutral side chains.</text>
        <dbReference type="EC" id="3.4.23.36"/>
    </reaction>
</comment>
<feature type="transmembrane region" description="Helical" evidence="9">
    <location>
        <begin position="67"/>
        <end position="90"/>
    </location>
</feature>
<dbReference type="PANTHER" id="PTHR33695:SF1">
    <property type="entry name" value="LIPOPROTEIN SIGNAL PEPTIDASE"/>
    <property type="match status" value="1"/>
</dbReference>
<keyword evidence="6 9" id="KW-0378">Hydrolase</keyword>
<keyword evidence="3 9" id="KW-0645">Protease</keyword>
<evidence type="ECO:0000256" key="10">
    <source>
        <dbReference type="RuleBase" id="RU000594"/>
    </source>
</evidence>
<feature type="active site" evidence="9">
    <location>
        <position position="143"/>
    </location>
</feature>
<dbReference type="eggNOG" id="COG0597">
    <property type="taxonomic scope" value="Bacteria"/>
</dbReference>
<dbReference type="EMBL" id="AQPN01000023">
    <property type="protein sequence ID" value="EOR96143.1"/>
    <property type="molecule type" value="Genomic_DNA"/>
</dbReference>
<keyword evidence="4 9" id="KW-0812">Transmembrane</keyword>
<gene>
    <name evidence="9" type="primary">lspA</name>
    <name evidence="12" type="ORF">ADIARSV_0656</name>
</gene>
<keyword evidence="12" id="KW-0449">Lipoprotein</keyword>
<feature type="transmembrane region" description="Helical" evidence="9">
    <location>
        <begin position="99"/>
        <end position="118"/>
    </location>
</feature>
<name>R9GWY5_9SPHI</name>
<protein>
    <recommendedName>
        <fullName evidence="9">Lipoprotein signal peptidase</fullName>
        <ecNumber evidence="9">3.4.23.36</ecNumber>
    </recommendedName>
    <alternativeName>
        <fullName evidence="9">Prolipoprotein signal peptidase</fullName>
    </alternativeName>
    <alternativeName>
        <fullName evidence="9">Signal peptidase II</fullName>
        <shortName evidence="9">SPase II</shortName>
    </alternativeName>
</protein>
<dbReference type="NCBIfam" id="TIGR00077">
    <property type="entry name" value="lspA"/>
    <property type="match status" value="1"/>
</dbReference>
<keyword evidence="7 9" id="KW-1133">Transmembrane helix</keyword>
<evidence type="ECO:0000256" key="1">
    <source>
        <dbReference type="ARBA" id="ARBA00006139"/>
    </source>
</evidence>
<dbReference type="GO" id="GO:0004190">
    <property type="term" value="F:aspartic-type endopeptidase activity"/>
    <property type="evidence" value="ECO:0007669"/>
    <property type="project" value="UniProtKB-UniRule"/>
</dbReference>
<evidence type="ECO:0000313" key="13">
    <source>
        <dbReference type="Proteomes" id="UP000014174"/>
    </source>
</evidence>
<comment type="similarity">
    <text evidence="1 9 11">Belongs to the peptidase A8 family.</text>
</comment>
<dbReference type="GO" id="GO:0006508">
    <property type="term" value="P:proteolysis"/>
    <property type="evidence" value="ECO:0007669"/>
    <property type="project" value="UniProtKB-KW"/>
</dbReference>
<dbReference type="PANTHER" id="PTHR33695">
    <property type="entry name" value="LIPOPROTEIN SIGNAL PEPTIDASE"/>
    <property type="match status" value="1"/>
</dbReference>
<dbReference type="UniPathway" id="UPA00665"/>
<evidence type="ECO:0000256" key="2">
    <source>
        <dbReference type="ARBA" id="ARBA00022475"/>
    </source>
</evidence>
<accession>R9GWY5</accession>
<dbReference type="AlphaFoldDB" id="R9GWY5"/>
<evidence type="ECO:0000256" key="8">
    <source>
        <dbReference type="ARBA" id="ARBA00023136"/>
    </source>
</evidence>
<evidence type="ECO:0000256" key="4">
    <source>
        <dbReference type="ARBA" id="ARBA00022692"/>
    </source>
</evidence>
<dbReference type="Proteomes" id="UP000014174">
    <property type="component" value="Unassembled WGS sequence"/>
</dbReference>
<comment type="subcellular location">
    <subcellularLocation>
        <location evidence="9">Cell membrane</location>
        <topology evidence="9">Multi-pass membrane protein</topology>
    </subcellularLocation>
</comment>
<evidence type="ECO:0000256" key="11">
    <source>
        <dbReference type="RuleBase" id="RU004181"/>
    </source>
</evidence>
<dbReference type="OrthoDB" id="9810259at2"/>
<keyword evidence="2 9" id="KW-1003">Cell membrane</keyword>
<dbReference type="EC" id="3.4.23.36" evidence="9"/>
<dbReference type="RefSeq" id="WP_016193904.1">
    <property type="nucleotide sequence ID" value="NZ_AQPN01000023.1"/>
</dbReference>
<dbReference type="PROSITE" id="PS00855">
    <property type="entry name" value="SPASE_II"/>
    <property type="match status" value="1"/>
</dbReference>
<evidence type="ECO:0000256" key="9">
    <source>
        <dbReference type="HAMAP-Rule" id="MF_00161"/>
    </source>
</evidence>
<keyword evidence="5 9" id="KW-0064">Aspartyl protease</keyword>
<keyword evidence="13" id="KW-1185">Reference proteome</keyword>
<organism evidence="12 13">
    <name type="scientific">Arcticibacter svalbardensis MN12-7</name>
    <dbReference type="NCBI Taxonomy" id="1150600"/>
    <lineage>
        <taxon>Bacteria</taxon>
        <taxon>Pseudomonadati</taxon>
        <taxon>Bacteroidota</taxon>
        <taxon>Sphingobacteriia</taxon>
        <taxon>Sphingobacteriales</taxon>
        <taxon>Sphingobacteriaceae</taxon>
        <taxon>Arcticibacter</taxon>
    </lineage>
</organism>
<comment type="pathway">
    <text evidence="9">Protein modification; lipoprotein biosynthesis (signal peptide cleavage).</text>
</comment>
<dbReference type="PATRIC" id="fig|1150600.3.peg.645"/>
<dbReference type="STRING" id="1150600.ADIARSV_0656"/>
<dbReference type="PRINTS" id="PR00781">
    <property type="entry name" value="LIPOSIGPTASE"/>
</dbReference>
<dbReference type="InterPro" id="IPR001872">
    <property type="entry name" value="Peptidase_A8"/>
</dbReference>
<comment type="caution">
    <text evidence="12">The sequence shown here is derived from an EMBL/GenBank/DDBJ whole genome shotgun (WGS) entry which is preliminary data.</text>
</comment>
<evidence type="ECO:0000256" key="5">
    <source>
        <dbReference type="ARBA" id="ARBA00022750"/>
    </source>
</evidence>
<comment type="function">
    <text evidence="9 10">This protein specifically catalyzes the removal of signal peptides from prolipoproteins.</text>
</comment>
<reference evidence="12 13" key="1">
    <citation type="journal article" date="2013" name="Genome Announc.">
        <title>Draft Genome Sequence of Arcticibacter svalbardensis Strain MN12-7T, a Member of the Family Sphingobacteriaceae Isolated from an Arctic Soil Sample.</title>
        <authorList>
            <person name="Shivaji S."/>
            <person name="Ara S."/>
            <person name="Prasad S."/>
            <person name="Manasa B.P."/>
            <person name="Begum Z."/>
            <person name="Singh A."/>
            <person name="Kumar Pinnaka A."/>
        </authorList>
    </citation>
    <scope>NUCLEOTIDE SEQUENCE [LARGE SCALE GENOMIC DNA]</scope>
    <source>
        <strain evidence="12 13">MN12-7</strain>
    </source>
</reference>
<keyword evidence="8 9" id="KW-0472">Membrane</keyword>